<comment type="similarity">
    <text evidence="1">Belongs to the paxM FAD-dependent monooxygenase family.</text>
</comment>
<evidence type="ECO:0000256" key="3">
    <source>
        <dbReference type="ARBA" id="ARBA00022827"/>
    </source>
</evidence>
<dbReference type="InterPro" id="IPR050493">
    <property type="entry name" value="FAD-dep_Monooxygenase_BioMet"/>
</dbReference>
<gene>
    <name evidence="7" type="ORF">DFH08DRAFT_913811</name>
</gene>
<dbReference type="EMBL" id="JARIHO010000015">
    <property type="protein sequence ID" value="KAJ7349588.1"/>
    <property type="molecule type" value="Genomic_DNA"/>
</dbReference>
<dbReference type="GO" id="GO:0071949">
    <property type="term" value="F:FAD binding"/>
    <property type="evidence" value="ECO:0007669"/>
    <property type="project" value="InterPro"/>
</dbReference>
<evidence type="ECO:0000256" key="5">
    <source>
        <dbReference type="ARBA" id="ARBA00023033"/>
    </source>
</evidence>
<dbReference type="Pfam" id="PF01494">
    <property type="entry name" value="FAD_binding_3"/>
    <property type="match status" value="1"/>
</dbReference>
<evidence type="ECO:0000313" key="8">
    <source>
        <dbReference type="Proteomes" id="UP001218218"/>
    </source>
</evidence>
<dbReference type="PANTHER" id="PTHR13789">
    <property type="entry name" value="MONOOXYGENASE"/>
    <property type="match status" value="1"/>
</dbReference>
<dbReference type="InterPro" id="IPR036188">
    <property type="entry name" value="FAD/NAD-bd_sf"/>
</dbReference>
<dbReference type="PANTHER" id="PTHR13789:SF147">
    <property type="entry name" value="PUTATIVE (AFU_ORTHOLOGUE AFUA_2G01950)-RELATED"/>
    <property type="match status" value="1"/>
</dbReference>
<keyword evidence="8" id="KW-1185">Reference proteome</keyword>
<keyword evidence="4" id="KW-0560">Oxidoreductase</keyword>
<dbReference type="GO" id="GO:0004497">
    <property type="term" value="F:monooxygenase activity"/>
    <property type="evidence" value="ECO:0007669"/>
    <property type="project" value="UniProtKB-KW"/>
</dbReference>
<evidence type="ECO:0000256" key="2">
    <source>
        <dbReference type="ARBA" id="ARBA00022630"/>
    </source>
</evidence>
<evidence type="ECO:0000256" key="4">
    <source>
        <dbReference type="ARBA" id="ARBA00023002"/>
    </source>
</evidence>
<proteinExistence type="inferred from homology"/>
<dbReference type="SUPFAM" id="SSF51905">
    <property type="entry name" value="FAD/NAD(P)-binding domain"/>
    <property type="match status" value="1"/>
</dbReference>
<accession>A0AAD7EUQ6</accession>
<reference evidence="7" key="1">
    <citation type="submission" date="2023-03" db="EMBL/GenBank/DDBJ databases">
        <title>Massive genome expansion in bonnet fungi (Mycena s.s.) driven by repeated elements and novel gene families across ecological guilds.</title>
        <authorList>
            <consortium name="Lawrence Berkeley National Laboratory"/>
            <person name="Harder C.B."/>
            <person name="Miyauchi S."/>
            <person name="Viragh M."/>
            <person name="Kuo A."/>
            <person name="Thoen E."/>
            <person name="Andreopoulos B."/>
            <person name="Lu D."/>
            <person name="Skrede I."/>
            <person name="Drula E."/>
            <person name="Henrissat B."/>
            <person name="Morin E."/>
            <person name="Kohler A."/>
            <person name="Barry K."/>
            <person name="LaButti K."/>
            <person name="Morin E."/>
            <person name="Salamov A."/>
            <person name="Lipzen A."/>
            <person name="Mereny Z."/>
            <person name="Hegedus B."/>
            <person name="Baldrian P."/>
            <person name="Stursova M."/>
            <person name="Weitz H."/>
            <person name="Taylor A."/>
            <person name="Grigoriev I.V."/>
            <person name="Nagy L.G."/>
            <person name="Martin F."/>
            <person name="Kauserud H."/>
        </authorList>
    </citation>
    <scope>NUCLEOTIDE SEQUENCE</scope>
    <source>
        <strain evidence="7">CBHHK002</strain>
    </source>
</reference>
<keyword evidence="5" id="KW-0503">Monooxygenase</keyword>
<dbReference type="SUPFAM" id="SSF54373">
    <property type="entry name" value="FAD-linked reductases, C-terminal domain"/>
    <property type="match status" value="1"/>
</dbReference>
<dbReference type="InterPro" id="IPR002938">
    <property type="entry name" value="FAD-bd"/>
</dbReference>
<evidence type="ECO:0000313" key="7">
    <source>
        <dbReference type="EMBL" id="KAJ7349588.1"/>
    </source>
</evidence>
<dbReference type="Gene3D" id="3.50.50.60">
    <property type="entry name" value="FAD/NAD(P)-binding domain"/>
    <property type="match status" value="2"/>
</dbReference>
<comment type="caution">
    <text evidence="7">The sequence shown here is derived from an EMBL/GenBank/DDBJ whole genome shotgun (WGS) entry which is preliminary data.</text>
</comment>
<name>A0AAD7EUQ6_9AGAR</name>
<dbReference type="Proteomes" id="UP001218218">
    <property type="component" value="Unassembled WGS sequence"/>
</dbReference>
<feature type="domain" description="FAD-binding" evidence="6">
    <location>
        <begin position="205"/>
        <end position="264"/>
    </location>
</feature>
<organism evidence="7 8">
    <name type="scientific">Mycena albidolilacea</name>
    <dbReference type="NCBI Taxonomy" id="1033008"/>
    <lineage>
        <taxon>Eukaryota</taxon>
        <taxon>Fungi</taxon>
        <taxon>Dikarya</taxon>
        <taxon>Basidiomycota</taxon>
        <taxon>Agaricomycotina</taxon>
        <taxon>Agaricomycetes</taxon>
        <taxon>Agaricomycetidae</taxon>
        <taxon>Agaricales</taxon>
        <taxon>Marasmiineae</taxon>
        <taxon>Mycenaceae</taxon>
        <taxon>Mycena</taxon>
    </lineage>
</organism>
<evidence type="ECO:0000259" key="6">
    <source>
        <dbReference type="Pfam" id="PF01494"/>
    </source>
</evidence>
<keyword evidence="3" id="KW-0274">FAD</keyword>
<evidence type="ECO:0000256" key="1">
    <source>
        <dbReference type="ARBA" id="ARBA00007992"/>
    </source>
</evidence>
<keyword evidence="2" id="KW-0285">Flavoprotein</keyword>
<protein>
    <recommendedName>
        <fullName evidence="6">FAD-binding domain-containing protein</fullName>
    </recommendedName>
</protein>
<sequence>MSQLLIRWGLGERLEAHGVKLLSMSFHRYSTGERVGFSHLGPTMECEHGASYYHLHRADLLNMLLEIAAPYMKLQLGSRVQSINVKGLSATLASGHVLHADLIIDDPLPTGDSVDRAIIPTAEMLKDPILEPLVAVPELFFWMGPAKHIVGYCIRAKTEYNLVLICPDHSKSNKVDSWTAAGNIEQMQSIYVGSASVEKLLNLVKTTMTGQLVVRKLLTSRLDSTKRVALIGDACHPMLPYRAQGSAMAIEDAAEQIEPFLEAYQEIRSGRATSTQAASFSNRKIFHFPDAMVEILRGEKANGDGYTENANMWADKKKIFDQFSYDADEAVDRWWRVKGQALNGWMDSSKL</sequence>
<dbReference type="AlphaFoldDB" id="A0AAD7EUQ6"/>